<feature type="compositionally biased region" description="Polar residues" evidence="4">
    <location>
        <begin position="698"/>
        <end position="716"/>
    </location>
</feature>
<dbReference type="SUPFAM" id="SSF50044">
    <property type="entry name" value="SH3-domain"/>
    <property type="match status" value="1"/>
</dbReference>
<dbReference type="Pfam" id="PF00018">
    <property type="entry name" value="SH3_1"/>
    <property type="match status" value="1"/>
</dbReference>
<dbReference type="Gene3D" id="2.30.30.40">
    <property type="entry name" value="SH3 Domains"/>
    <property type="match status" value="1"/>
</dbReference>
<organism evidence="8">
    <name type="scientific">Cladocopium goreaui</name>
    <dbReference type="NCBI Taxonomy" id="2562237"/>
    <lineage>
        <taxon>Eukaryota</taxon>
        <taxon>Sar</taxon>
        <taxon>Alveolata</taxon>
        <taxon>Dinophyceae</taxon>
        <taxon>Suessiales</taxon>
        <taxon>Symbiodiniaceae</taxon>
        <taxon>Cladocopium</taxon>
    </lineage>
</organism>
<dbReference type="InterPro" id="IPR036028">
    <property type="entry name" value="SH3-like_dom_sf"/>
</dbReference>
<feature type="region of interest" description="Disordered" evidence="4">
    <location>
        <begin position="866"/>
        <end position="932"/>
    </location>
</feature>
<keyword evidence="3" id="KW-0175">Coiled coil</keyword>
<dbReference type="Pfam" id="PF00498">
    <property type="entry name" value="FHA"/>
    <property type="match status" value="1"/>
</dbReference>
<dbReference type="PROSITE" id="PS50020">
    <property type="entry name" value="WW_DOMAIN_2"/>
    <property type="match status" value="1"/>
</dbReference>
<feature type="compositionally biased region" description="Basic and acidic residues" evidence="4">
    <location>
        <begin position="717"/>
        <end position="732"/>
    </location>
</feature>
<dbReference type="PROSITE" id="PS50002">
    <property type="entry name" value="SH3"/>
    <property type="match status" value="1"/>
</dbReference>
<feature type="domain" description="WW" evidence="7">
    <location>
        <begin position="24"/>
        <end position="59"/>
    </location>
</feature>
<proteinExistence type="predicted"/>
<feature type="region of interest" description="Disordered" evidence="4">
    <location>
        <begin position="41"/>
        <end position="251"/>
    </location>
</feature>
<dbReference type="InterPro" id="IPR001202">
    <property type="entry name" value="WW_dom"/>
</dbReference>
<feature type="compositionally biased region" description="Low complexity" evidence="4">
    <location>
        <begin position="746"/>
        <end position="761"/>
    </location>
</feature>
<feature type="compositionally biased region" description="Basic and acidic residues" evidence="4">
    <location>
        <begin position="662"/>
        <end position="680"/>
    </location>
</feature>
<evidence type="ECO:0000259" key="5">
    <source>
        <dbReference type="PROSITE" id="PS50002"/>
    </source>
</evidence>
<dbReference type="EMBL" id="CAMXCT030002936">
    <property type="protein sequence ID" value="CAL4788743.1"/>
    <property type="molecule type" value="Genomic_DNA"/>
</dbReference>
<feature type="compositionally biased region" description="Basic and acidic residues" evidence="4">
    <location>
        <begin position="765"/>
        <end position="793"/>
    </location>
</feature>
<feature type="compositionally biased region" description="Acidic residues" evidence="4">
    <location>
        <begin position="102"/>
        <end position="114"/>
    </location>
</feature>
<feature type="domain" description="FHA" evidence="6">
    <location>
        <begin position="296"/>
        <end position="346"/>
    </location>
</feature>
<gene>
    <name evidence="8" type="ORF">C1SCF055_LOCUS27479</name>
</gene>
<dbReference type="InterPro" id="IPR050923">
    <property type="entry name" value="Cell_Proc_Reg/RNA_Proc"/>
</dbReference>
<name>A0A9P1D204_9DINO</name>
<dbReference type="InterPro" id="IPR001452">
    <property type="entry name" value="SH3_domain"/>
</dbReference>
<feature type="compositionally biased region" description="Basic and acidic residues" evidence="4">
    <location>
        <begin position="687"/>
        <end position="696"/>
    </location>
</feature>
<dbReference type="InterPro" id="IPR036020">
    <property type="entry name" value="WW_dom_sf"/>
</dbReference>
<feature type="compositionally biased region" description="Polar residues" evidence="4">
    <location>
        <begin position="609"/>
        <end position="619"/>
    </location>
</feature>
<feature type="compositionally biased region" description="Basic and acidic residues" evidence="4">
    <location>
        <begin position="71"/>
        <end position="101"/>
    </location>
</feature>
<reference evidence="8" key="1">
    <citation type="submission" date="2022-10" db="EMBL/GenBank/DDBJ databases">
        <authorList>
            <person name="Chen Y."/>
            <person name="Dougan E. K."/>
            <person name="Chan C."/>
            <person name="Rhodes N."/>
            <person name="Thang M."/>
        </authorList>
    </citation>
    <scope>NUCLEOTIDE SEQUENCE</scope>
</reference>
<dbReference type="EMBL" id="CAMXCT010002936">
    <property type="protein sequence ID" value="CAI4001431.1"/>
    <property type="molecule type" value="Genomic_DNA"/>
</dbReference>
<feature type="compositionally biased region" description="Polar residues" evidence="4">
    <location>
        <begin position="49"/>
        <end position="63"/>
    </location>
</feature>
<feature type="region of interest" description="Disordered" evidence="4">
    <location>
        <begin position="579"/>
        <end position="808"/>
    </location>
</feature>
<accession>A0A9P1D204</accession>
<evidence type="ECO:0000259" key="6">
    <source>
        <dbReference type="PROSITE" id="PS50006"/>
    </source>
</evidence>
<dbReference type="Gene3D" id="2.60.200.20">
    <property type="match status" value="1"/>
</dbReference>
<dbReference type="AlphaFoldDB" id="A0A9P1D204"/>
<dbReference type="CDD" id="cd00174">
    <property type="entry name" value="SH3"/>
    <property type="match status" value="1"/>
</dbReference>
<evidence type="ECO:0000256" key="1">
    <source>
        <dbReference type="ARBA" id="ARBA00022443"/>
    </source>
</evidence>
<keyword evidence="1 2" id="KW-0728">SH3 domain</keyword>
<evidence type="ECO:0000256" key="4">
    <source>
        <dbReference type="SAM" id="MobiDB-lite"/>
    </source>
</evidence>
<protein>
    <submittedName>
        <fullName evidence="10">Reticulocyte-binding protein homolog 2a (PfR2Ha) (PfRH2a) [Cleaved into: Reticulocyte-binding protein homolog 2a 85 kDa form Reticulocyte-binding protein homolog 2a 285 kDa form]</fullName>
    </submittedName>
</protein>
<evidence type="ECO:0000256" key="2">
    <source>
        <dbReference type="PROSITE-ProRule" id="PRU00192"/>
    </source>
</evidence>
<dbReference type="Proteomes" id="UP001152797">
    <property type="component" value="Unassembled WGS sequence"/>
</dbReference>
<keyword evidence="11" id="KW-1185">Reference proteome</keyword>
<evidence type="ECO:0000313" key="9">
    <source>
        <dbReference type="EMBL" id="CAL1154806.1"/>
    </source>
</evidence>
<evidence type="ECO:0000256" key="3">
    <source>
        <dbReference type="SAM" id="Coils"/>
    </source>
</evidence>
<dbReference type="InterPro" id="IPR000253">
    <property type="entry name" value="FHA_dom"/>
</dbReference>
<feature type="domain" description="SH3" evidence="5">
    <location>
        <begin position="499"/>
        <end position="561"/>
    </location>
</feature>
<dbReference type="EMBL" id="CAMXCT020002936">
    <property type="protein sequence ID" value="CAL1154806.1"/>
    <property type="molecule type" value="Genomic_DNA"/>
</dbReference>
<dbReference type="PANTHER" id="PTHR23308">
    <property type="entry name" value="NUCLEAR INHIBITOR OF PROTEIN PHOSPHATASE-1"/>
    <property type="match status" value="1"/>
</dbReference>
<dbReference type="PROSITE" id="PS50006">
    <property type="entry name" value="FHA_DOMAIN"/>
    <property type="match status" value="1"/>
</dbReference>
<dbReference type="SUPFAM" id="SSF51045">
    <property type="entry name" value="WW domain"/>
    <property type="match status" value="1"/>
</dbReference>
<dbReference type="SMART" id="SM00240">
    <property type="entry name" value="FHA"/>
    <property type="match status" value="1"/>
</dbReference>
<sequence>MSSVIDFVSESLKRNPLPRQALREELPTGWKKIESRTKPGTYYYAHPATNRTQVQPPSGTKQVPANGADQKSADKAQEDEARKSAQLAAEKDQERKRKYQEVEEEAEAEEELVEEEKRRIKAAKKAKELEQKRKQEEAARLEKERKELEAKREKERLQREAEERKRQQELEALAEERRKKEAEVRKKEQEAQRRKAMVFEQHSILQRKLAEDARKKQEQEEEEKKKKAAEEKVQEKEQRTEADEAERKAKAEKLDAKIWNQKIPDMMEPTSSPCFEVYKSGKHQRTHALGGDKSSWIIGRGPAGVDIAIGNPRISRKHAEVTSQGPLLFLNDLGSTYGTAMNKEKLEAKSPVELVNGARFRFGGLPELYVYREPVEEEEEPSSPPVEAEVTGTALAEDAPDLPPPAPVAPEPVAPQIDAEAAAAAAAKAAEEAEAEDEARIKRIQQKRQERKAAEAAEKALVAAKKEEERKKKQVLVACDGVAEMETSMESYWGDAECQGYVRAVVVKKHSATDDSQLSLKVNEIVIILEQDETGWWGGHKEGKEEKTGWFPGSCVRTLSPTPAGQSGQDGKLANSALESVPSPARQSYKATSPERGTMPEARDRGHSHSAQNSYQELLSENERLKKENRDKAMLEDRLHKMQRKSDDDQKTLQKTMAQMSKLERELRDSDAELQAERKQKAALQKENTRLKEEMMQLHQQQMTAANVGTAAQSSQKKMETAQEDRAKHTNDMRAPASSNAPSTLASVSSAAEEGEAPPVGTVKQIREAFERRSMTPQRPERSERERPEREYRSLGNIGSHRDAPLPPSMAGRFVGPVDRRDGDVDFGLSPIRRWSHLVCPCVLQTNWKDGQLALVRERNLKKRAAKEAKAAKKAQASRPKPGTEQAELPGDATPPDAPLPESCMASPPEEEPDDLPDVHLGRSQASSREIM</sequence>
<feature type="coiled-coil region" evidence="3">
    <location>
        <begin position="416"/>
        <end position="474"/>
    </location>
</feature>
<evidence type="ECO:0000313" key="8">
    <source>
        <dbReference type="EMBL" id="CAI4001431.1"/>
    </source>
</evidence>
<feature type="compositionally biased region" description="Basic and acidic residues" evidence="4">
    <location>
        <begin position="208"/>
        <end position="251"/>
    </location>
</feature>
<dbReference type="OrthoDB" id="444265at2759"/>
<dbReference type="SUPFAM" id="SSF49879">
    <property type="entry name" value="SMAD/FHA domain"/>
    <property type="match status" value="1"/>
</dbReference>
<feature type="compositionally biased region" description="Basic and acidic residues" evidence="4">
    <location>
        <begin position="125"/>
        <end position="193"/>
    </location>
</feature>
<feature type="compositionally biased region" description="Basic and acidic residues" evidence="4">
    <location>
        <begin position="621"/>
        <end position="652"/>
    </location>
</feature>
<comment type="caution">
    <text evidence="8">The sequence shown here is derived from an EMBL/GenBank/DDBJ whole genome shotgun (WGS) entry which is preliminary data.</text>
</comment>
<dbReference type="SMART" id="SM00326">
    <property type="entry name" value="SH3"/>
    <property type="match status" value="1"/>
</dbReference>
<reference evidence="9" key="2">
    <citation type="submission" date="2024-04" db="EMBL/GenBank/DDBJ databases">
        <authorList>
            <person name="Chen Y."/>
            <person name="Shah S."/>
            <person name="Dougan E. K."/>
            <person name="Thang M."/>
            <person name="Chan C."/>
        </authorList>
    </citation>
    <scope>NUCLEOTIDE SEQUENCE [LARGE SCALE GENOMIC DNA]</scope>
</reference>
<evidence type="ECO:0000313" key="10">
    <source>
        <dbReference type="EMBL" id="CAL4788743.1"/>
    </source>
</evidence>
<dbReference type="InterPro" id="IPR008984">
    <property type="entry name" value="SMAD_FHA_dom_sf"/>
</dbReference>
<evidence type="ECO:0000313" key="11">
    <source>
        <dbReference type="Proteomes" id="UP001152797"/>
    </source>
</evidence>
<evidence type="ECO:0000259" key="7">
    <source>
        <dbReference type="PROSITE" id="PS50020"/>
    </source>
</evidence>